<reference evidence="1 2" key="1">
    <citation type="submission" date="2021-05" db="EMBL/GenBank/DDBJ databases">
        <title>Novel Bacillus species.</title>
        <authorList>
            <person name="Liu G."/>
        </authorList>
    </citation>
    <scope>NUCLEOTIDE SEQUENCE [LARGE SCALE GENOMIC DNA]</scope>
    <source>
        <strain evidence="2">FJAT-49780</strain>
    </source>
</reference>
<comment type="caution">
    <text evidence="1">The sequence shown here is derived from an EMBL/GenBank/DDBJ whole genome shotgun (WGS) entry which is preliminary data.</text>
</comment>
<evidence type="ECO:0000313" key="2">
    <source>
        <dbReference type="Proteomes" id="UP000681414"/>
    </source>
</evidence>
<keyword evidence="2" id="KW-1185">Reference proteome</keyword>
<protein>
    <recommendedName>
        <fullName evidence="3">Replication protein</fullName>
    </recommendedName>
</protein>
<gene>
    <name evidence="1" type="ORF">KHA97_04655</name>
</gene>
<evidence type="ECO:0008006" key="3">
    <source>
        <dbReference type="Google" id="ProtNLM"/>
    </source>
</evidence>
<proteinExistence type="predicted"/>
<dbReference type="RefSeq" id="WP_213123551.1">
    <property type="nucleotide sequence ID" value="NZ_JAGYPG010000001.1"/>
</dbReference>
<accession>A0A942YHE7</accession>
<name>A0A942YHE7_9BACI</name>
<evidence type="ECO:0000313" key="1">
    <source>
        <dbReference type="EMBL" id="MBS4194361.1"/>
    </source>
</evidence>
<sequence length="253" mass="29635">MEALLTAKPEELIKYSKGKYNKQKFIEKLSELWIPKGKQQQMMWLAADLAEKAEGVFSVSNKSFREMFERRFKEPVARITVQRFFQRLESLGLITVNAAKRKNGEQAANIFIVEPIETEEIENDTPSESPYDTSFVTPTDTQNKVFNKVFNKEFNKDSKNNFVNKNHETIDKLILEYMSKGLSKKVCFLVLQEIEQNPDVKNFGAYFRTALENALYRHNVKHGKIKPIEQFLKKARNDLPFYDWLSEENELPY</sequence>
<dbReference type="EMBL" id="JAGYPG010000001">
    <property type="protein sequence ID" value="MBS4194361.1"/>
    <property type="molecule type" value="Genomic_DNA"/>
</dbReference>
<dbReference type="Proteomes" id="UP000681414">
    <property type="component" value="Unassembled WGS sequence"/>
</dbReference>
<dbReference type="AlphaFoldDB" id="A0A942YHE7"/>
<organism evidence="1 2">
    <name type="scientific">Lederbergia citri</name>
    <dbReference type="NCBI Taxonomy" id="2833580"/>
    <lineage>
        <taxon>Bacteria</taxon>
        <taxon>Bacillati</taxon>
        <taxon>Bacillota</taxon>
        <taxon>Bacilli</taxon>
        <taxon>Bacillales</taxon>
        <taxon>Bacillaceae</taxon>
        <taxon>Lederbergia</taxon>
    </lineage>
</organism>